<evidence type="ECO:0000313" key="3">
    <source>
        <dbReference type="EnsemblProtists" id="PYU1_T006675"/>
    </source>
</evidence>
<dbReference type="OMA" id="VFMLYCY"/>
<dbReference type="EMBL" id="GL376635">
    <property type="status" value="NOT_ANNOTATED_CDS"/>
    <property type="molecule type" value="Genomic_DNA"/>
</dbReference>
<dbReference type="PANTHER" id="PTHR39867:SF1">
    <property type="entry name" value="HELICASE ATP-BINDING DOMAIN-CONTAINING PROTEIN"/>
    <property type="match status" value="1"/>
</dbReference>
<evidence type="ECO:0000256" key="2">
    <source>
        <dbReference type="SAM" id="MobiDB-lite"/>
    </source>
</evidence>
<feature type="region of interest" description="Disordered" evidence="2">
    <location>
        <begin position="711"/>
        <end position="741"/>
    </location>
</feature>
<dbReference type="eggNOG" id="ENOG502RUUD">
    <property type="taxonomic scope" value="Eukaryota"/>
</dbReference>
<organism evidence="3 4">
    <name type="scientific">Globisporangium ultimum (strain ATCC 200006 / CBS 805.95 / DAOM BR144)</name>
    <name type="common">Pythium ultimum</name>
    <dbReference type="NCBI Taxonomy" id="431595"/>
    <lineage>
        <taxon>Eukaryota</taxon>
        <taxon>Sar</taxon>
        <taxon>Stramenopiles</taxon>
        <taxon>Oomycota</taxon>
        <taxon>Peronosporomycetes</taxon>
        <taxon>Pythiales</taxon>
        <taxon>Pythiaceae</taxon>
        <taxon>Globisporangium</taxon>
    </lineage>
</organism>
<feature type="coiled-coil region" evidence="1">
    <location>
        <begin position="355"/>
        <end position="407"/>
    </location>
</feature>
<reference evidence="4" key="2">
    <citation type="submission" date="2010-04" db="EMBL/GenBank/DDBJ databases">
        <authorList>
            <person name="Buell R."/>
            <person name="Hamilton J."/>
            <person name="Hostetler J."/>
        </authorList>
    </citation>
    <scope>NUCLEOTIDE SEQUENCE [LARGE SCALE GENOMIC DNA]</scope>
    <source>
        <strain evidence="4">DAOM:BR144</strain>
    </source>
</reference>
<feature type="region of interest" description="Disordered" evidence="2">
    <location>
        <begin position="526"/>
        <end position="572"/>
    </location>
</feature>
<feature type="compositionally biased region" description="Basic and acidic residues" evidence="2">
    <location>
        <begin position="526"/>
        <end position="541"/>
    </location>
</feature>
<dbReference type="HOGENOM" id="CLU_292498_0_0_1"/>
<reference evidence="4" key="1">
    <citation type="journal article" date="2010" name="Genome Biol.">
        <title>Genome sequence of the necrotrophic plant pathogen Pythium ultimum reveals original pathogenicity mechanisms and effector repertoire.</title>
        <authorList>
            <person name="Levesque C.A."/>
            <person name="Brouwer H."/>
            <person name="Cano L."/>
            <person name="Hamilton J.P."/>
            <person name="Holt C."/>
            <person name="Huitema E."/>
            <person name="Raffaele S."/>
            <person name="Robideau G.P."/>
            <person name="Thines M."/>
            <person name="Win J."/>
            <person name="Zerillo M.M."/>
            <person name="Beakes G.W."/>
            <person name="Boore J.L."/>
            <person name="Busam D."/>
            <person name="Dumas B."/>
            <person name="Ferriera S."/>
            <person name="Fuerstenberg S.I."/>
            <person name="Gachon C.M."/>
            <person name="Gaulin E."/>
            <person name="Govers F."/>
            <person name="Grenville-Briggs L."/>
            <person name="Horner N."/>
            <person name="Hostetler J."/>
            <person name="Jiang R.H."/>
            <person name="Johnson J."/>
            <person name="Krajaejun T."/>
            <person name="Lin H."/>
            <person name="Meijer H.J."/>
            <person name="Moore B."/>
            <person name="Morris P."/>
            <person name="Phuntmart V."/>
            <person name="Puiu D."/>
            <person name="Shetty J."/>
            <person name="Stajich J.E."/>
            <person name="Tripathy S."/>
            <person name="Wawra S."/>
            <person name="van West P."/>
            <person name="Whitty B.R."/>
            <person name="Coutinho P.M."/>
            <person name="Henrissat B."/>
            <person name="Martin F."/>
            <person name="Thomas P.D."/>
            <person name="Tyler B.M."/>
            <person name="De Vries R.P."/>
            <person name="Kamoun S."/>
            <person name="Yandell M."/>
            <person name="Tisserat N."/>
            <person name="Buell C.R."/>
        </authorList>
    </citation>
    <scope>NUCLEOTIDE SEQUENCE</scope>
    <source>
        <strain evidence="4">DAOM:BR144</strain>
    </source>
</reference>
<feature type="compositionally biased region" description="Basic and acidic residues" evidence="2">
    <location>
        <begin position="1"/>
        <end position="20"/>
    </location>
</feature>
<feature type="region of interest" description="Disordered" evidence="2">
    <location>
        <begin position="79"/>
        <end position="160"/>
    </location>
</feature>
<feature type="compositionally biased region" description="Polar residues" evidence="2">
    <location>
        <begin position="149"/>
        <end position="160"/>
    </location>
</feature>
<dbReference type="AlphaFoldDB" id="K3WNY3"/>
<evidence type="ECO:0000256" key="1">
    <source>
        <dbReference type="SAM" id="Coils"/>
    </source>
</evidence>
<feature type="region of interest" description="Disordered" evidence="2">
    <location>
        <begin position="1"/>
        <end position="58"/>
    </location>
</feature>
<sequence>MERQTRPEDLPRHVRSDDSTRPFTAMGSSTVHLEALQTPSLGRKSSAGSVPHATRLESPGGEFDVRKFILDQKGSEPLHQSSLFRAAPFKEQPRPKSRNSTKGVHVAPENYPSSKKLLPRMDLKDSKSAGTLPTSVIGISSDEAERTNKVSATSTTGRGVSLNQEHDEEYDTVSHFYTIEKMAESCCHATQNRNKTWHFLPGSEERSKGNNGASGVVGSSITGVERPSRRVDVLDLEKCFGTAIKFVNRKNKWDVTCDEKLAMIDRDIMSIEARVTQKYTSASCDAQSERAGESLDDQKILVKLFFEQKWSDVILGELEAMLTVSFLEQGVVLRNARIQYAQAFFHLEQLYCARSKDLKQTLRDLERMRQQILQTSEDHQRDTIDMKEQYEAEIRRLNIGFEAHKEEMEKKVIESKEQMTKMGDTMKTLNTIFRQMREDTEKVKAVELRENYSKLEKKYELCREEIERLRPLIQVNHKLTDEKEAAEREIEALKEKMAHMDTILLSKDETIANLMEQQSDMLAAQELREAQEEERRKRAQDDTDDDDDGSNAPAVSSGSPQSPGESNEARSRQNSVAICIQCKQNMKDMFSQGGLADQENNSAQAAQATGENVDVGLLDQDRKAPEIKKRRIQCLYFRIMLPNLRGRQPHKDMAWTFSCMRSILFAKQIDDSMCRKNGGSFPLRIRMPEFVYSWFSPWRSIKDEKNQDEYGAGYADAGDSDNEHDSGPAAAASQPTLTPEQQQMQADENRWCLYYGVKALVQEGYLEAKLFLSLLDEKYGEDELVFMLYCYRVLDILIGGKLNWGPLRECVSYEKFCREFERSVATGVVLSKATESERAALDKKILDYVVTSVPEEEKPTIFLPPERPRNGRRLSNIRHGHHDAFQADQYNENDDNEDQAPQQFVDANLWVELMMLEYKEEQAHRRAAIRLMFQTATSSMGSLGTSSRLSDTREFVPAGGISAATMDIEQFQIMVRTLNDEIPSFMVAALFRNAYVKGNGVVNFDAFMDVAESAHWDFSPCRRTKPTNLCGYVNQLPGYLHS</sequence>
<dbReference type="VEuPathDB" id="FungiDB:PYU1_G006663"/>
<protein>
    <submittedName>
        <fullName evidence="3">Uncharacterized protein</fullName>
    </submittedName>
</protein>
<dbReference type="Proteomes" id="UP000019132">
    <property type="component" value="Unassembled WGS sequence"/>
</dbReference>
<proteinExistence type="predicted"/>
<dbReference type="InParanoid" id="K3WNY3"/>
<feature type="compositionally biased region" description="Polar residues" evidence="2">
    <location>
        <begin position="128"/>
        <end position="138"/>
    </location>
</feature>
<dbReference type="EnsemblProtists" id="PYU1_T006675">
    <property type="protein sequence ID" value="PYU1_T006675"/>
    <property type="gene ID" value="PYU1_G006663"/>
</dbReference>
<dbReference type="STRING" id="431595.K3WNY3"/>
<reference evidence="3" key="3">
    <citation type="submission" date="2015-02" db="UniProtKB">
        <authorList>
            <consortium name="EnsemblProtists"/>
        </authorList>
    </citation>
    <scope>IDENTIFICATION</scope>
    <source>
        <strain evidence="3">DAOM BR144</strain>
    </source>
</reference>
<accession>K3WNY3</accession>
<keyword evidence="1" id="KW-0175">Coiled coil</keyword>
<dbReference type="PANTHER" id="PTHR39867">
    <property type="entry name" value="HELICASE ATP-BINDING DOMAIN-CONTAINING PROTEIN"/>
    <property type="match status" value="1"/>
</dbReference>
<keyword evidence="4" id="KW-1185">Reference proteome</keyword>
<feature type="compositionally biased region" description="Polar residues" evidence="2">
    <location>
        <begin position="553"/>
        <end position="565"/>
    </location>
</feature>
<name>K3WNY3_GLOUD</name>
<evidence type="ECO:0000313" key="4">
    <source>
        <dbReference type="Proteomes" id="UP000019132"/>
    </source>
</evidence>